<dbReference type="PANTHER" id="PTHR30518:SF2">
    <property type="entry name" value="ENDOLYTIC MUREIN TRANSGLYCOSYLASE"/>
    <property type="match status" value="1"/>
</dbReference>
<keyword evidence="2 7" id="KW-0812">Transmembrane</keyword>
<keyword evidence="6 7" id="KW-0961">Cell wall biogenesis/degradation</keyword>
<dbReference type="AlphaFoldDB" id="A0A424YZS2"/>
<evidence type="ECO:0000256" key="5">
    <source>
        <dbReference type="ARBA" id="ARBA00023239"/>
    </source>
</evidence>
<dbReference type="Gene3D" id="3.30.160.60">
    <property type="entry name" value="Classic Zinc Finger"/>
    <property type="match status" value="1"/>
</dbReference>
<evidence type="ECO:0000256" key="6">
    <source>
        <dbReference type="ARBA" id="ARBA00023316"/>
    </source>
</evidence>
<keyword evidence="3 7" id="KW-1133">Transmembrane helix</keyword>
<keyword evidence="4 7" id="KW-0472">Membrane</keyword>
<keyword evidence="5 7" id="KW-0456">Lyase</keyword>
<dbReference type="PANTHER" id="PTHR30518">
    <property type="entry name" value="ENDOLYTIC MUREIN TRANSGLYCOSYLASE"/>
    <property type="match status" value="1"/>
</dbReference>
<comment type="subcellular location">
    <subcellularLocation>
        <location evidence="7">Cell membrane</location>
        <topology evidence="7">Single-pass membrane protein</topology>
    </subcellularLocation>
</comment>
<organism evidence="8 9">
    <name type="scientific">Campylobacter hepaticus</name>
    <dbReference type="NCBI Taxonomy" id="1813019"/>
    <lineage>
        <taxon>Bacteria</taxon>
        <taxon>Pseudomonadati</taxon>
        <taxon>Campylobacterota</taxon>
        <taxon>Epsilonproteobacteria</taxon>
        <taxon>Campylobacterales</taxon>
        <taxon>Campylobacteraceae</taxon>
        <taxon>Campylobacter</taxon>
    </lineage>
</organism>
<evidence type="ECO:0000256" key="2">
    <source>
        <dbReference type="ARBA" id="ARBA00022692"/>
    </source>
</evidence>
<dbReference type="RefSeq" id="WP_124134545.1">
    <property type="nucleotide sequence ID" value="NZ_QURW01000013.1"/>
</dbReference>
<reference evidence="8 9" key="1">
    <citation type="submission" date="2018-08" db="EMBL/GenBank/DDBJ databases">
        <title>Survival mechanisms of Campylobacter hepaticus identified by genomic analysis and comparative transcriptomic analysis of in vivo and in vitro derived bacteria.</title>
        <authorList>
            <person name="Van T.T.H."/>
            <person name="Moore R.J."/>
        </authorList>
    </citation>
    <scope>NUCLEOTIDE SEQUENCE [LARGE SCALE GENOMIC DNA]</scope>
    <source>
        <strain evidence="8 9">54L</strain>
    </source>
</reference>
<comment type="catalytic activity">
    <reaction evidence="7">
        <text>a peptidoglycan chain = a peptidoglycan chain with N-acetyl-1,6-anhydromuramyl-[peptide] at the reducing end + a peptidoglycan chain with N-acetylglucosamine at the non-reducing end.</text>
        <dbReference type="EC" id="4.2.2.29"/>
    </reaction>
</comment>
<evidence type="ECO:0000313" key="9">
    <source>
        <dbReference type="Proteomes" id="UP000286095"/>
    </source>
</evidence>
<dbReference type="STRING" id="1813019.A2J15_06135"/>
<sequence>MTMPFLSIINNAKISITKNITINKIFFFISNFFLILIFGFFYYLSQPLKSNSVVFIPQGSISQIITYLKQNKYHMSSIDKYILFFLGRPQSGWINIGTKELNRAEFLHKLTVAKAALETITLIPGETSVIFLQQAAKQLNLDPNLLLEELRKQAPYEEGVLLPQTYKIPKGITENLLIQMLLNYAEISNKKTSEKIFGDYHAKKWYQYIIIASIIQKEAANEKEMPIIASVIYNRLKKDMKLQMDGTLNYGIYSHIKITPQRIKEDNSSYNTYKFKGLPKQAVCNVSLAAIRAAIFPLKTDFLYFVRDKSTQTHIFSASISEHNKAISLQKGK</sequence>
<accession>A0A424YZS2</accession>
<dbReference type="InterPro" id="IPR003770">
    <property type="entry name" value="MLTG-like"/>
</dbReference>
<protein>
    <recommendedName>
        <fullName evidence="7">Endolytic murein transglycosylase</fullName>
        <ecNumber evidence="7">4.2.2.29</ecNumber>
    </recommendedName>
    <alternativeName>
        <fullName evidence="7">Peptidoglycan lytic transglycosylase</fullName>
    </alternativeName>
    <alternativeName>
        <fullName evidence="7">Peptidoglycan polymerization terminase</fullName>
    </alternativeName>
</protein>
<comment type="function">
    <text evidence="7">Functions as a peptidoglycan terminase that cleaves nascent peptidoglycan strands endolytically to terminate their elongation.</text>
</comment>
<dbReference type="GO" id="GO:0009252">
    <property type="term" value="P:peptidoglycan biosynthetic process"/>
    <property type="evidence" value="ECO:0007669"/>
    <property type="project" value="UniProtKB-UniRule"/>
</dbReference>
<feature type="site" description="Important for catalytic activity" evidence="7">
    <location>
        <position position="218"/>
    </location>
</feature>
<dbReference type="GO" id="GO:0071555">
    <property type="term" value="P:cell wall organization"/>
    <property type="evidence" value="ECO:0007669"/>
    <property type="project" value="UniProtKB-KW"/>
</dbReference>
<dbReference type="Pfam" id="PF02618">
    <property type="entry name" value="YceG"/>
    <property type="match status" value="1"/>
</dbReference>
<dbReference type="Proteomes" id="UP000286095">
    <property type="component" value="Unassembled WGS sequence"/>
</dbReference>
<comment type="similarity">
    <text evidence="7">Belongs to the transglycosylase MltG family.</text>
</comment>
<dbReference type="GO" id="GO:0008932">
    <property type="term" value="F:lytic endotransglycosylase activity"/>
    <property type="evidence" value="ECO:0007669"/>
    <property type="project" value="UniProtKB-UniRule"/>
</dbReference>
<dbReference type="EMBL" id="QURW01000013">
    <property type="protein sequence ID" value="RQD86974.1"/>
    <property type="molecule type" value="Genomic_DNA"/>
</dbReference>
<evidence type="ECO:0000256" key="1">
    <source>
        <dbReference type="ARBA" id="ARBA00022475"/>
    </source>
</evidence>
<dbReference type="NCBIfam" id="TIGR00247">
    <property type="entry name" value="endolytic transglycosylase MltG"/>
    <property type="match status" value="1"/>
</dbReference>
<name>A0A424YZS2_9BACT</name>
<proteinExistence type="inferred from homology"/>
<dbReference type="HAMAP" id="MF_02065">
    <property type="entry name" value="MltG"/>
    <property type="match status" value="1"/>
</dbReference>
<evidence type="ECO:0000313" key="8">
    <source>
        <dbReference type="EMBL" id="RQD86974.1"/>
    </source>
</evidence>
<evidence type="ECO:0000256" key="7">
    <source>
        <dbReference type="HAMAP-Rule" id="MF_02065"/>
    </source>
</evidence>
<evidence type="ECO:0000256" key="3">
    <source>
        <dbReference type="ARBA" id="ARBA00022989"/>
    </source>
</evidence>
<dbReference type="GO" id="GO:0005886">
    <property type="term" value="C:plasma membrane"/>
    <property type="evidence" value="ECO:0007669"/>
    <property type="project" value="UniProtKB-SubCell"/>
</dbReference>
<evidence type="ECO:0000256" key="4">
    <source>
        <dbReference type="ARBA" id="ARBA00023136"/>
    </source>
</evidence>
<dbReference type="EC" id="4.2.2.29" evidence="7"/>
<feature type="transmembrane region" description="Helical" evidence="7">
    <location>
        <begin position="21"/>
        <end position="44"/>
    </location>
</feature>
<gene>
    <name evidence="7 8" type="primary">mltG</name>
    <name evidence="8" type="ORF">DZD40_05590</name>
</gene>
<keyword evidence="1 7" id="KW-1003">Cell membrane</keyword>
<comment type="caution">
    <text evidence="8">The sequence shown here is derived from an EMBL/GenBank/DDBJ whole genome shotgun (WGS) entry which is preliminary data.</text>
</comment>